<reference evidence="2 3" key="1">
    <citation type="journal article" date="2012" name="Genome Biol.">
        <title>Genome and low-iron response of an oceanic diatom adapted to chronic iron limitation.</title>
        <authorList>
            <person name="Lommer M."/>
            <person name="Specht M."/>
            <person name="Roy A.S."/>
            <person name="Kraemer L."/>
            <person name="Andreson R."/>
            <person name="Gutowska M.A."/>
            <person name="Wolf J."/>
            <person name="Bergner S.V."/>
            <person name="Schilhabel M.B."/>
            <person name="Klostermeier U.C."/>
            <person name="Beiko R.G."/>
            <person name="Rosenstiel P."/>
            <person name="Hippler M."/>
            <person name="Laroche J."/>
        </authorList>
    </citation>
    <scope>NUCLEOTIDE SEQUENCE [LARGE SCALE GENOMIC DNA]</scope>
    <source>
        <strain evidence="2 3">CCMP1005</strain>
    </source>
</reference>
<protein>
    <submittedName>
        <fullName evidence="2">Uncharacterized protein</fullName>
    </submittedName>
</protein>
<dbReference type="Proteomes" id="UP000266841">
    <property type="component" value="Unassembled WGS sequence"/>
</dbReference>
<feature type="compositionally biased region" description="Basic and acidic residues" evidence="1">
    <location>
        <begin position="374"/>
        <end position="393"/>
    </location>
</feature>
<dbReference type="EMBL" id="AGNL01036428">
    <property type="protein sequence ID" value="EJK54069.1"/>
    <property type="molecule type" value="Genomic_DNA"/>
</dbReference>
<evidence type="ECO:0000313" key="2">
    <source>
        <dbReference type="EMBL" id="EJK54069.1"/>
    </source>
</evidence>
<dbReference type="AlphaFoldDB" id="K0RP56"/>
<feature type="compositionally biased region" description="Polar residues" evidence="1">
    <location>
        <begin position="253"/>
        <end position="273"/>
    </location>
</feature>
<accession>K0RP56</accession>
<name>K0RP56_THAOC</name>
<feature type="region of interest" description="Disordered" evidence="1">
    <location>
        <begin position="221"/>
        <end position="425"/>
    </location>
</feature>
<evidence type="ECO:0000313" key="3">
    <source>
        <dbReference type="Proteomes" id="UP000266841"/>
    </source>
</evidence>
<feature type="compositionally biased region" description="Basic and acidic residues" evidence="1">
    <location>
        <begin position="345"/>
        <end position="359"/>
    </location>
</feature>
<comment type="caution">
    <text evidence="2">The sequence shown here is derived from an EMBL/GenBank/DDBJ whole genome shotgun (WGS) entry which is preliminary data.</text>
</comment>
<gene>
    <name evidence="2" type="ORF">THAOC_26378</name>
</gene>
<evidence type="ECO:0000256" key="1">
    <source>
        <dbReference type="SAM" id="MobiDB-lite"/>
    </source>
</evidence>
<keyword evidence="3" id="KW-1185">Reference proteome</keyword>
<proteinExistence type="predicted"/>
<feature type="compositionally biased region" description="Basic residues" evidence="1">
    <location>
        <begin position="223"/>
        <end position="237"/>
    </location>
</feature>
<sequence length="425" mass="46014">MPAPRHASGVRQAAGAGVPAADRAALAVDVLRARAPDLEAITRVAVGARRVRGRRRRGEGGQEDGRRRYQAHRVVVSALRSLSLRPVLRAVSSPSPFVSLSRPPLEKMRASVPLRTTSSEQWDCSPRCCVWTSESSERLSTVDLPRPIESVETVSAYDIRLAVDESAPRARKTAGTEQPRTAPPGRVCFRGGVPLNKAQMSAKLISFPVQVVVRGLVTQRVTSRSRNKEQRRPRRRAVIAFDHTPGKAVGLSSKPQTVDTTHTNSKPSRNLQSAGEEEEARQAAKPTAYHVDHRSPTAPSSLVTDPAPTNGRTATPGGPRAAHRVVHQASPERRRAAPRQLLLQGDRDLPQHGKRDAVPRPRPPSESAVGARRLLREGDGGLPEQRRLPRQERAPGAGGGGRRPEEAASGPPRAGGVFEECQMLL</sequence>
<organism evidence="2 3">
    <name type="scientific">Thalassiosira oceanica</name>
    <name type="common">Marine diatom</name>
    <dbReference type="NCBI Taxonomy" id="159749"/>
    <lineage>
        <taxon>Eukaryota</taxon>
        <taxon>Sar</taxon>
        <taxon>Stramenopiles</taxon>
        <taxon>Ochrophyta</taxon>
        <taxon>Bacillariophyta</taxon>
        <taxon>Coscinodiscophyceae</taxon>
        <taxon>Thalassiosirophycidae</taxon>
        <taxon>Thalassiosirales</taxon>
        <taxon>Thalassiosiraceae</taxon>
        <taxon>Thalassiosira</taxon>
    </lineage>
</organism>